<dbReference type="GO" id="GO:0008270">
    <property type="term" value="F:zinc ion binding"/>
    <property type="evidence" value="ECO:0007669"/>
    <property type="project" value="InterPro"/>
</dbReference>
<evidence type="ECO:0000256" key="1">
    <source>
        <dbReference type="ARBA" id="ARBA00022723"/>
    </source>
</evidence>
<accession>A0A6S6VUF4</accession>
<evidence type="ECO:0000256" key="2">
    <source>
        <dbReference type="ARBA" id="ARBA00023242"/>
    </source>
</evidence>
<organism evidence="4 5">
    <name type="scientific">Pyrenophora teres f. teres</name>
    <dbReference type="NCBI Taxonomy" id="97479"/>
    <lineage>
        <taxon>Eukaryota</taxon>
        <taxon>Fungi</taxon>
        <taxon>Dikarya</taxon>
        <taxon>Ascomycota</taxon>
        <taxon>Pezizomycotina</taxon>
        <taxon>Dothideomycetes</taxon>
        <taxon>Pleosporomycetidae</taxon>
        <taxon>Pleosporales</taxon>
        <taxon>Pleosporineae</taxon>
        <taxon>Pleosporaceae</taxon>
        <taxon>Pyrenophora</taxon>
    </lineage>
</organism>
<evidence type="ECO:0000256" key="3">
    <source>
        <dbReference type="SAM" id="MobiDB-lite"/>
    </source>
</evidence>
<dbReference type="InterPro" id="IPR007219">
    <property type="entry name" value="XnlR_reg_dom"/>
</dbReference>
<dbReference type="GO" id="GO:0006351">
    <property type="term" value="P:DNA-templated transcription"/>
    <property type="evidence" value="ECO:0007669"/>
    <property type="project" value="InterPro"/>
</dbReference>
<dbReference type="SUPFAM" id="SSF57701">
    <property type="entry name" value="Zn2/Cys6 DNA-binding domain"/>
    <property type="match status" value="1"/>
</dbReference>
<dbReference type="AlphaFoldDB" id="A0A6S6VUF4"/>
<dbReference type="InterPro" id="IPR036864">
    <property type="entry name" value="Zn2-C6_fun-type_DNA-bd_sf"/>
</dbReference>
<dbReference type="Proteomes" id="UP000472372">
    <property type="component" value="Chromosome 1"/>
</dbReference>
<dbReference type="PROSITE" id="PS50048">
    <property type="entry name" value="ZN2_CY6_FUNGAL_2"/>
    <property type="match status" value="1"/>
</dbReference>
<dbReference type="PANTHER" id="PTHR47256">
    <property type="entry name" value="ZN(II)2CYS6 TRANSCRIPTION FACTOR (EUROFUNG)-RELATED"/>
    <property type="match status" value="1"/>
</dbReference>
<evidence type="ECO:0000313" key="5">
    <source>
        <dbReference type="Proteomes" id="UP000472372"/>
    </source>
</evidence>
<reference evidence="4" key="1">
    <citation type="submission" date="2021-02" db="EMBL/GenBank/DDBJ databases">
        <authorList>
            <person name="Syme A R."/>
            <person name="Syme A R."/>
            <person name="Moolhuijzen P."/>
        </authorList>
    </citation>
    <scope>NUCLEOTIDE SEQUENCE</scope>
    <source>
        <strain evidence="4">W1-1</strain>
    </source>
</reference>
<sequence length="699" mass="79361">MATSPSRPLPQLLPAPPGARRQPATQPKKPQVSAACNNCRARKIKCNGERPKCTQCATKDIPCVYTETESRQVKRKYQELREKRSAYEKLFDLIKTMSEPDAIDVLRRIRAGGNVQAILNQINDGNLLMQLSLVPERRHRYDLPRRMEMPAFILTENNSYLKSVVYENTFRTSESVSLPGVKESAMNMYLMPYSSAVMADPLLSRVTTAKWTTIITDNNLLRQLLSAYFTYQHPSLVYLHKDLFLQAMADGRDQFCSPLLVNAILAAGCQSSLVIHDSTQFWNPHTLGYLFLAEAKRLWELECSESRSLTTIQAALVLQMALNENGLDRIGLSYMLHALLIAKDIDLFQKPKWPTDEEMMKARIVTAWGFFNWQSMYCYYFFRTSFLDRPPDVALPDPGKYPQWYGEVWLRYPNSKTLASTHLGSEFGARSALRVIMMDMSIALYGPPERKGILTLDQILGFHFRLNAWFTSLSDPLTPQKIVYPTQLELHLEYHCLLLQLCRLDGAIQIKEPSASAIFKQKFDRIASEARISVETLLRIYYMRHGFEVHNTFSVWIQVFVGNLAIEALRHARKNSSGDSTMIDVHRSTLVLCAVGLHSQGLSYQLGKLAFRALQVCMTPEDLQLVRTYCTPGEEAEQSLLLQHTQSLWPVPIININENPETALLNGLLKEYQDLDLDIDGKSRSISSNSSSSSTFGGV</sequence>
<dbReference type="GO" id="GO:0000981">
    <property type="term" value="F:DNA-binding transcription factor activity, RNA polymerase II-specific"/>
    <property type="evidence" value="ECO:0007669"/>
    <property type="project" value="InterPro"/>
</dbReference>
<keyword evidence="1" id="KW-0479">Metal-binding</keyword>
<name>A0A6S6VUF4_9PLEO</name>
<evidence type="ECO:0000313" key="4">
    <source>
        <dbReference type="EMBL" id="CAE6996200.1"/>
    </source>
</evidence>
<dbReference type="EMBL" id="HG992977">
    <property type="protein sequence ID" value="CAE6996200.1"/>
    <property type="molecule type" value="Genomic_DNA"/>
</dbReference>
<gene>
    <name evidence="4" type="ORF">PTTW11_00294</name>
</gene>
<dbReference type="SMART" id="SM00066">
    <property type="entry name" value="GAL4"/>
    <property type="match status" value="1"/>
</dbReference>
<keyword evidence="4" id="KW-0238">DNA-binding</keyword>
<dbReference type="CDD" id="cd00067">
    <property type="entry name" value="GAL4"/>
    <property type="match status" value="1"/>
</dbReference>
<dbReference type="PANTHER" id="PTHR47256:SF1">
    <property type="entry name" value="ZN(II)2CYS6 TRANSCRIPTION FACTOR (EUROFUNG)"/>
    <property type="match status" value="1"/>
</dbReference>
<feature type="region of interest" description="Disordered" evidence="3">
    <location>
        <begin position="1"/>
        <end position="33"/>
    </location>
</feature>
<proteinExistence type="predicted"/>
<dbReference type="InterPro" id="IPR001138">
    <property type="entry name" value="Zn2Cys6_DnaBD"/>
</dbReference>
<keyword evidence="2" id="KW-0539">Nucleus</keyword>
<dbReference type="CDD" id="cd12148">
    <property type="entry name" value="fungal_TF_MHR"/>
    <property type="match status" value="1"/>
</dbReference>
<dbReference type="Pfam" id="PF04082">
    <property type="entry name" value="Fungal_trans"/>
    <property type="match status" value="1"/>
</dbReference>
<dbReference type="Gene3D" id="4.10.240.10">
    <property type="entry name" value="Zn(2)-C6 fungal-type DNA-binding domain"/>
    <property type="match status" value="1"/>
</dbReference>
<dbReference type="InterPro" id="IPR053187">
    <property type="entry name" value="Notoamide_regulator"/>
</dbReference>
<dbReference type="PROSITE" id="PS00463">
    <property type="entry name" value="ZN2_CY6_FUNGAL_1"/>
    <property type="match status" value="1"/>
</dbReference>
<protein>
    <submittedName>
        <fullName evidence="4">Zn-C6 fungal-type DNA-binding domain protein</fullName>
    </submittedName>
</protein>
<dbReference type="Pfam" id="PF00172">
    <property type="entry name" value="Zn_clus"/>
    <property type="match status" value="1"/>
</dbReference>
<feature type="compositionally biased region" description="Pro residues" evidence="3">
    <location>
        <begin position="7"/>
        <end position="17"/>
    </location>
</feature>
<dbReference type="GO" id="GO:0003677">
    <property type="term" value="F:DNA binding"/>
    <property type="evidence" value="ECO:0007669"/>
    <property type="project" value="UniProtKB-KW"/>
</dbReference>